<feature type="transmembrane region" description="Helical" evidence="1">
    <location>
        <begin position="55"/>
        <end position="75"/>
    </location>
</feature>
<comment type="caution">
    <text evidence="3">The sequence shown here is derived from an EMBL/GenBank/DDBJ whole genome shotgun (WGS) entry which is preliminary data.</text>
</comment>
<accession>A0A9D5Q797</accession>
<feature type="transmembrane region" description="Helical" evidence="1">
    <location>
        <begin position="95"/>
        <end position="115"/>
    </location>
</feature>
<evidence type="ECO:0000259" key="2">
    <source>
        <dbReference type="Pfam" id="PF04892"/>
    </source>
</evidence>
<keyword evidence="1" id="KW-1133">Transmembrane helix</keyword>
<dbReference type="EMBL" id="WJJP01000540">
    <property type="protein sequence ID" value="MBD3326218.1"/>
    <property type="molecule type" value="Genomic_DNA"/>
</dbReference>
<keyword evidence="1" id="KW-0472">Membrane</keyword>
<dbReference type="PANTHER" id="PTHR28008">
    <property type="entry name" value="DOMAIN PROTEIN, PUTATIVE (AFU_ORTHOLOGUE AFUA_3G10980)-RELATED"/>
    <property type="match status" value="1"/>
</dbReference>
<name>A0A9D5Q797_9BACT</name>
<evidence type="ECO:0000256" key="1">
    <source>
        <dbReference type="SAM" id="Phobius"/>
    </source>
</evidence>
<protein>
    <recommendedName>
        <fullName evidence="2">VanZ-like domain-containing protein</fullName>
    </recommendedName>
</protein>
<dbReference type="Proteomes" id="UP000649604">
    <property type="component" value="Unassembled WGS sequence"/>
</dbReference>
<dbReference type="PANTHER" id="PTHR28008:SF1">
    <property type="entry name" value="DOMAIN PROTEIN, PUTATIVE (AFU_ORTHOLOGUE AFUA_3G10980)-RELATED"/>
    <property type="match status" value="1"/>
</dbReference>
<feature type="domain" description="VanZ-like" evidence="2">
    <location>
        <begin position="25"/>
        <end position="110"/>
    </location>
</feature>
<reference evidence="3" key="1">
    <citation type="submission" date="2019-11" db="EMBL/GenBank/DDBJ databases">
        <title>Microbial mats filling the niche in hypersaline microbial mats.</title>
        <authorList>
            <person name="Wong H.L."/>
            <person name="Macleod F.I."/>
            <person name="White R.A. III"/>
            <person name="Burns B.P."/>
        </authorList>
    </citation>
    <scope>NUCLEOTIDE SEQUENCE</scope>
    <source>
        <strain evidence="3">Rbin_158</strain>
    </source>
</reference>
<feature type="transmembrane region" description="Helical" evidence="1">
    <location>
        <begin position="23"/>
        <end position="43"/>
    </location>
</feature>
<evidence type="ECO:0000313" key="3">
    <source>
        <dbReference type="EMBL" id="MBD3326218.1"/>
    </source>
</evidence>
<keyword evidence="1" id="KW-0812">Transmembrane</keyword>
<sequence length="145" mass="16149">MIAIFLVSSLPQPPIGGPEIPDYVLHTLEFFLLALLLMRLFLWRNSPGEGGRKDVFALWQQACLLGLVIAIGYGISDEIHQAFVPGRYCSLHDVASDTLGALLAYGVAWLDYLLLNHKYYPLQCSCLNRFGALQSISYITSWTNA</sequence>
<proteinExistence type="predicted"/>
<gene>
    <name evidence="3" type="ORF">GF339_16645</name>
</gene>
<dbReference type="Pfam" id="PF04892">
    <property type="entry name" value="VanZ"/>
    <property type="match status" value="1"/>
</dbReference>
<dbReference type="NCBIfam" id="NF037970">
    <property type="entry name" value="vanZ_1"/>
    <property type="match status" value="1"/>
</dbReference>
<evidence type="ECO:0000313" key="4">
    <source>
        <dbReference type="Proteomes" id="UP000649604"/>
    </source>
</evidence>
<dbReference type="AlphaFoldDB" id="A0A9D5Q797"/>
<organism evidence="3 4">
    <name type="scientific">candidate division KSB3 bacterium</name>
    <dbReference type="NCBI Taxonomy" id="2044937"/>
    <lineage>
        <taxon>Bacteria</taxon>
        <taxon>candidate division KSB3</taxon>
    </lineage>
</organism>
<dbReference type="InterPro" id="IPR006976">
    <property type="entry name" value="VanZ-like"/>
</dbReference>